<organism evidence="1 2">
    <name type="scientific">Paenibacillus septentrionalis</name>
    <dbReference type="NCBI Taxonomy" id="429342"/>
    <lineage>
        <taxon>Bacteria</taxon>
        <taxon>Bacillati</taxon>
        <taxon>Bacillota</taxon>
        <taxon>Bacilli</taxon>
        <taxon>Bacillales</taxon>
        <taxon>Paenibacillaceae</taxon>
        <taxon>Paenibacillus</taxon>
    </lineage>
</organism>
<accession>A0ABW1V226</accession>
<sequence length="54" mass="5779">MMGLFHAISVWLCLAVVDVTICCRPSWAAFFMLPGAERAAAYIFLSEPSGGASI</sequence>
<evidence type="ECO:0000313" key="1">
    <source>
        <dbReference type="EMBL" id="MFC6331906.1"/>
    </source>
</evidence>
<evidence type="ECO:0000313" key="2">
    <source>
        <dbReference type="Proteomes" id="UP001596233"/>
    </source>
</evidence>
<gene>
    <name evidence="1" type="ORF">ACFP56_04660</name>
</gene>
<reference evidence="2" key="1">
    <citation type="journal article" date="2019" name="Int. J. Syst. Evol. Microbiol.">
        <title>The Global Catalogue of Microorganisms (GCM) 10K type strain sequencing project: providing services to taxonomists for standard genome sequencing and annotation.</title>
        <authorList>
            <consortium name="The Broad Institute Genomics Platform"/>
            <consortium name="The Broad Institute Genome Sequencing Center for Infectious Disease"/>
            <person name="Wu L."/>
            <person name="Ma J."/>
        </authorList>
    </citation>
    <scope>NUCLEOTIDE SEQUENCE [LARGE SCALE GENOMIC DNA]</scope>
    <source>
        <strain evidence="2">PCU 280</strain>
    </source>
</reference>
<protein>
    <submittedName>
        <fullName evidence="1">Uncharacterized protein</fullName>
    </submittedName>
</protein>
<dbReference type="EMBL" id="JBHSTE010000001">
    <property type="protein sequence ID" value="MFC6331906.1"/>
    <property type="molecule type" value="Genomic_DNA"/>
</dbReference>
<dbReference type="RefSeq" id="WP_379231616.1">
    <property type="nucleotide sequence ID" value="NZ_JBHSTE010000001.1"/>
</dbReference>
<dbReference type="Proteomes" id="UP001596233">
    <property type="component" value="Unassembled WGS sequence"/>
</dbReference>
<comment type="caution">
    <text evidence="1">The sequence shown here is derived from an EMBL/GenBank/DDBJ whole genome shotgun (WGS) entry which is preliminary data.</text>
</comment>
<proteinExistence type="predicted"/>
<keyword evidence="2" id="KW-1185">Reference proteome</keyword>
<name>A0ABW1V226_9BACL</name>